<proteinExistence type="predicted"/>
<keyword evidence="3" id="KW-1185">Reference proteome</keyword>
<protein>
    <submittedName>
        <fullName evidence="2">PilW family protein</fullName>
    </submittedName>
</protein>
<evidence type="ECO:0000256" key="1">
    <source>
        <dbReference type="SAM" id="Phobius"/>
    </source>
</evidence>
<keyword evidence="1" id="KW-0812">Transmembrane</keyword>
<feature type="transmembrane region" description="Helical" evidence="1">
    <location>
        <begin position="12"/>
        <end position="34"/>
    </location>
</feature>
<dbReference type="Proteomes" id="UP000714380">
    <property type="component" value="Unassembled WGS sequence"/>
</dbReference>
<dbReference type="Pfam" id="PF16074">
    <property type="entry name" value="PilW"/>
    <property type="match status" value="1"/>
</dbReference>
<evidence type="ECO:0000313" key="3">
    <source>
        <dbReference type="Proteomes" id="UP000714380"/>
    </source>
</evidence>
<reference evidence="2 3" key="1">
    <citation type="submission" date="2020-12" db="EMBL/GenBank/DDBJ databases">
        <title>Novel Thalassolituus-related marine hydrocarbonoclastic bacteria mediated algae-derived hydrocarbons mineralization in twilight zone of the northern South China Sea.</title>
        <authorList>
            <person name="Dong C."/>
        </authorList>
    </citation>
    <scope>NUCLEOTIDE SEQUENCE [LARGE SCALE GENOMIC DNA]</scope>
    <source>
        <strain evidence="2 3">IMCC1826</strain>
    </source>
</reference>
<organism evidence="2 3">
    <name type="scientific">Thalassolituus marinus</name>
    <dbReference type="NCBI Taxonomy" id="671053"/>
    <lineage>
        <taxon>Bacteria</taxon>
        <taxon>Pseudomonadati</taxon>
        <taxon>Pseudomonadota</taxon>
        <taxon>Gammaproteobacteria</taxon>
        <taxon>Oceanospirillales</taxon>
        <taxon>Oceanospirillaceae</taxon>
        <taxon>Thalassolituus</taxon>
    </lineage>
</organism>
<gene>
    <name evidence="2" type="ORF">I9W95_06180</name>
</gene>
<comment type="caution">
    <text evidence="2">The sequence shown here is derived from an EMBL/GenBank/DDBJ whole genome shotgun (WGS) entry which is preliminary data.</text>
</comment>
<evidence type="ECO:0000313" key="2">
    <source>
        <dbReference type="EMBL" id="MCA6063193.1"/>
    </source>
</evidence>
<dbReference type="EMBL" id="JAEDAH010000029">
    <property type="protein sequence ID" value="MCA6063193.1"/>
    <property type="molecule type" value="Genomic_DNA"/>
</dbReference>
<keyword evidence="1" id="KW-0472">Membrane</keyword>
<name>A0ABS7ZNB2_9GAMM</name>
<dbReference type="RefSeq" id="WP_225672950.1">
    <property type="nucleotide sequence ID" value="NZ_JAEDAH010000029.1"/>
</dbReference>
<sequence length="290" mass="31902">MRTFTRQKGMTLIELMVAGALAMVVSYFIMNIMINSNRAAASSDGISQAQETGRFVMSWLAKEARRAGYQPQMDKQDFIAPFQPTCAAGAAPPPANNANCTYEATDEVSDRLAVSWRYDATSTLTRDQQDCTGTDISAIVTDKEILTDVYWVEADTGVDGDAYDDLLRCVTYRENGSIIVNTTPQTIANGVEGMQVLYQVEEPTLDAAGNTVDGKRYINADQVQALGLWDEVKAVRIFVLARAFSGQASTPATRSYVLADADPYTFNNDRTPRYVQSSTIVLYSLRLNDD</sequence>
<accession>A0ABS7ZNB2</accession>
<dbReference type="InterPro" id="IPR032092">
    <property type="entry name" value="PilW"/>
</dbReference>
<keyword evidence="1" id="KW-1133">Transmembrane helix</keyword>